<name>A0A834IJN9_RHYFE</name>
<gene>
    <name evidence="2" type="ORF">GWI33_005185</name>
</gene>
<comment type="caution">
    <text evidence="2">The sequence shown here is derived from an EMBL/GenBank/DDBJ whole genome shotgun (WGS) entry which is preliminary data.</text>
</comment>
<accession>A0A834IJN9</accession>
<dbReference type="Proteomes" id="UP000625711">
    <property type="component" value="Unassembled WGS sequence"/>
</dbReference>
<dbReference type="EMBL" id="JAACXV010000260">
    <property type="protein sequence ID" value="KAF7281074.1"/>
    <property type="molecule type" value="Genomic_DNA"/>
</dbReference>
<reference evidence="2" key="1">
    <citation type="submission" date="2020-08" db="EMBL/GenBank/DDBJ databases">
        <title>Genome sequencing and assembly of the red palm weevil Rhynchophorus ferrugineus.</title>
        <authorList>
            <person name="Dias G.B."/>
            <person name="Bergman C.M."/>
            <person name="Manee M."/>
        </authorList>
    </citation>
    <scope>NUCLEOTIDE SEQUENCE</scope>
    <source>
        <strain evidence="2">AA-2017</strain>
        <tissue evidence="2">Whole larva</tissue>
    </source>
</reference>
<feature type="compositionally biased region" description="Gly residues" evidence="1">
    <location>
        <begin position="27"/>
        <end position="37"/>
    </location>
</feature>
<proteinExistence type="predicted"/>
<keyword evidence="3" id="KW-1185">Reference proteome</keyword>
<evidence type="ECO:0000313" key="3">
    <source>
        <dbReference type="Proteomes" id="UP000625711"/>
    </source>
</evidence>
<organism evidence="2 3">
    <name type="scientific">Rhynchophorus ferrugineus</name>
    <name type="common">Red palm weevil</name>
    <name type="synonym">Curculio ferrugineus</name>
    <dbReference type="NCBI Taxonomy" id="354439"/>
    <lineage>
        <taxon>Eukaryota</taxon>
        <taxon>Metazoa</taxon>
        <taxon>Ecdysozoa</taxon>
        <taxon>Arthropoda</taxon>
        <taxon>Hexapoda</taxon>
        <taxon>Insecta</taxon>
        <taxon>Pterygota</taxon>
        <taxon>Neoptera</taxon>
        <taxon>Endopterygota</taxon>
        <taxon>Coleoptera</taxon>
        <taxon>Polyphaga</taxon>
        <taxon>Cucujiformia</taxon>
        <taxon>Curculionidae</taxon>
        <taxon>Dryophthorinae</taxon>
        <taxon>Rhynchophorus</taxon>
    </lineage>
</organism>
<protein>
    <submittedName>
        <fullName evidence="2">Uncharacterized protein</fullName>
    </submittedName>
</protein>
<feature type="region of interest" description="Disordered" evidence="1">
    <location>
        <begin position="1"/>
        <end position="48"/>
    </location>
</feature>
<evidence type="ECO:0000313" key="2">
    <source>
        <dbReference type="EMBL" id="KAF7281074.1"/>
    </source>
</evidence>
<sequence>MVFWRTGEGRGTKGANVGPLSERDGGEGGIRGGGGGGVKKRPRPKTASFEDRFRKRNKKRRLRITFRTCSDSFNVLGYGVSIRSRIMYFATLK</sequence>
<dbReference type="AlphaFoldDB" id="A0A834IJN9"/>
<evidence type="ECO:0000256" key="1">
    <source>
        <dbReference type="SAM" id="MobiDB-lite"/>
    </source>
</evidence>